<dbReference type="InterPro" id="IPR036770">
    <property type="entry name" value="Ankyrin_rpt-contain_sf"/>
</dbReference>
<evidence type="ECO:0000313" key="5">
    <source>
        <dbReference type="EMBL" id="KAE8317844.1"/>
    </source>
</evidence>
<evidence type="ECO:0000256" key="4">
    <source>
        <dbReference type="SAM" id="MobiDB-lite"/>
    </source>
</evidence>
<evidence type="ECO:0000256" key="1">
    <source>
        <dbReference type="ARBA" id="ARBA00022737"/>
    </source>
</evidence>
<gene>
    <name evidence="5" type="ORF">BDV41DRAFT_572720</name>
</gene>
<dbReference type="AlphaFoldDB" id="A0A5N6WAK5"/>
<feature type="repeat" description="ANK" evidence="3">
    <location>
        <begin position="1019"/>
        <end position="1041"/>
    </location>
</feature>
<evidence type="ECO:0000256" key="3">
    <source>
        <dbReference type="PROSITE-ProRule" id="PRU00023"/>
    </source>
</evidence>
<feature type="repeat" description="ANK" evidence="3">
    <location>
        <begin position="910"/>
        <end position="942"/>
    </location>
</feature>
<keyword evidence="6" id="KW-1185">Reference proteome</keyword>
<evidence type="ECO:0008006" key="7">
    <source>
        <dbReference type="Google" id="ProtNLM"/>
    </source>
</evidence>
<dbReference type="InterPro" id="IPR002110">
    <property type="entry name" value="Ankyrin_rpt"/>
</dbReference>
<dbReference type="PANTHER" id="PTHR24173">
    <property type="entry name" value="ANKYRIN REPEAT CONTAINING"/>
    <property type="match status" value="1"/>
</dbReference>
<reference evidence="6" key="1">
    <citation type="submission" date="2019-04" db="EMBL/GenBank/DDBJ databases">
        <title>Friends and foes A comparative genomics studyof 23 Aspergillus species from section Flavi.</title>
        <authorList>
            <consortium name="DOE Joint Genome Institute"/>
            <person name="Kjaerbolling I."/>
            <person name="Vesth T."/>
            <person name="Frisvad J.C."/>
            <person name="Nybo J.L."/>
            <person name="Theobald S."/>
            <person name="Kildgaard S."/>
            <person name="Isbrandt T."/>
            <person name="Kuo A."/>
            <person name="Sato A."/>
            <person name="Lyhne E.K."/>
            <person name="Kogle M.E."/>
            <person name="Wiebenga A."/>
            <person name="Kun R.S."/>
            <person name="Lubbers R.J."/>
            <person name="Makela M.R."/>
            <person name="Barry K."/>
            <person name="Chovatia M."/>
            <person name="Clum A."/>
            <person name="Daum C."/>
            <person name="Haridas S."/>
            <person name="He G."/>
            <person name="LaButti K."/>
            <person name="Lipzen A."/>
            <person name="Mondo S."/>
            <person name="Riley R."/>
            <person name="Salamov A."/>
            <person name="Simmons B.A."/>
            <person name="Magnuson J.K."/>
            <person name="Henrissat B."/>
            <person name="Mortensen U.H."/>
            <person name="Larsen T.O."/>
            <person name="Devries R.P."/>
            <person name="Grigoriev I.V."/>
            <person name="Machida M."/>
            <person name="Baker S.E."/>
            <person name="Andersen M.R."/>
        </authorList>
    </citation>
    <scope>NUCLEOTIDE SEQUENCE [LARGE SCALE GENOMIC DNA]</scope>
    <source>
        <strain evidence="6">CBS 130015</strain>
    </source>
</reference>
<dbReference type="Proteomes" id="UP000325433">
    <property type="component" value="Unassembled WGS sequence"/>
</dbReference>
<dbReference type="PRINTS" id="PR01415">
    <property type="entry name" value="ANKYRIN"/>
</dbReference>
<feature type="region of interest" description="Disordered" evidence="4">
    <location>
        <begin position="91"/>
        <end position="148"/>
    </location>
</feature>
<dbReference type="EMBL" id="ML738300">
    <property type="protein sequence ID" value="KAE8317844.1"/>
    <property type="molecule type" value="Genomic_DNA"/>
</dbReference>
<evidence type="ECO:0000256" key="2">
    <source>
        <dbReference type="ARBA" id="ARBA00023043"/>
    </source>
</evidence>
<dbReference type="SUPFAM" id="SSF48403">
    <property type="entry name" value="Ankyrin repeat"/>
    <property type="match status" value="1"/>
</dbReference>
<dbReference type="Gene3D" id="1.25.40.20">
    <property type="entry name" value="Ankyrin repeat-containing domain"/>
    <property type="match status" value="2"/>
</dbReference>
<keyword evidence="1" id="KW-0677">Repeat</keyword>
<keyword evidence="2 3" id="KW-0040">ANK repeat</keyword>
<name>A0A5N6WAK5_9EURO</name>
<dbReference type="PROSITE" id="PS50088">
    <property type="entry name" value="ANK_REPEAT"/>
    <property type="match status" value="4"/>
</dbReference>
<sequence>MFQDEAKRPGEGPEVVALRPNGDFMLDDMMPVDVEKTKGADIGSNLGIYLVGFPCTAVNPDRDNLPLPQLISYLIPEARVSNQDIFHSNVTSEPENRDAEGFESESAEQSCGKGYDGKRRTQDVQGASKIVDNEEKAHRGQRPTLSIPEESTLAPSISMDITQNQNTVTGRKLRQRGRIIHYLSPAWIEQEALSLLRTITQDVTHGKYDKGASIVLSGFGFGGIVVKWAVTIANTTPEYYDVTLRIYSLVMGKLGRFGNELGEVIEWQDEDFNSLAWCNVGDLPKLKALRTQFAPAHLLNSETIDHSPSVSGYLDTLQALSHSRWMLYEIRSLAKSESFTILRKVLQPALIGLSECGTLDLMKIIWEETRQNWPVVLLEIFMSPSEKPLPTLHGMYTGLLHQIVSQRPALFRPIQTLAADILHQDIWTEQNVLVLLKVVLRHCRNIWFLIVIHEFERWPFAIKSSASLVSGLTQSKPHTIFVEAEYEQHKRQFAKEWSEELLDHIAGPLTFKDSLRHLLESLVARTQLFDGSKATLSSYIEKVFSSITLNTTDAITSALEESPRTVEQLYKREILTLRAKPLVQAWAASAVSWVLWSVRPLQVEELATAVAINLDDSDICQVRPKISIAMRQDLQMHLSAFVRMENRRMFICSKTTRRFLSKSDTCEALMCDNVSKLTKVCLHYLRLLLKDMNPGKLSKCRSQALWNFQTPAGDSQDPVFQSLDYACRYWPAYFLSAKKPDPDLISAAVEFLLDPEIAKLWFELYLLSNSPFALHPHNDEHVTETAGVASEAGSRLVKSDLERENDPEITHSIKPMDNQQSAAPAKPMKVLHVRRGCTERFFTFHDPKSKEYLDCVISNDDDMVVKKLLASNEDKRTEYLPLHRAALGGCLKTAQVLLDLLDDPGQIDRDGRTPLHLATLGGHVEIVRLLLGKCEVTNTKKRTYIPHIIDAQDGKRQTPLMLASQMGHIDCARHLIESGADISIKDATGKTVVHYAVLNCPEFIKYVAGQDSMYSIDNEGCTPLHIAAKYGSVEATSILLSVLLRSEKPTQTIKALDNAKKTALTHAAEKGHTEVVKILLERQGHAVTYDE</sequence>
<organism evidence="5 6">
    <name type="scientific">Aspergillus transmontanensis</name>
    <dbReference type="NCBI Taxonomy" id="1034304"/>
    <lineage>
        <taxon>Eukaryota</taxon>
        <taxon>Fungi</taxon>
        <taxon>Dikarya</taxon>
        <taxon>Ascomycota</taxon>
        <taxon>Pezizomycotina</taxon>
        <taxon>Eurotiomycetes</taxon>
        <taxon>Eurotiomycetidae</taxon>
        <taxon>Eurotiales</taxon>
        <taxon>Aspergillaceae</taxon>
        <taxon>Aspergillus</taxon>
        <taxon>Aspergillus subgen. Circumdati</taxon>
    </lineage>
</organism>
<dbReference type="SMART" id="SM00248">
    <property type="entry name" value="ANK"/>
    <property type="match status" value="6"/>
</dbReference>
<feature type="repeat" description="ANK" evidence="3">
    <location>
        <begin position="955"/>
        <end position="987"/>
    </location>
</feature>
<dbReference type="PANTHER" id="PTHR24173:SF74">
    <property type="entry name" value="ANKYRIN REPEAT DOMAIN-CONTAINING PROTEIN 16"/>
    <property type="match status" value="1"/>
</dbReference>
<dbReference type="Pfam" id="PF12796">
    <property type="entry name" value="Ank_2"/>
    <property type="match status" value="3"/>
</dbReference>
<proteinExistence type="predicted"/>
<protein>
    <recommendedName>
        <fullName evidence="7">Ankyrin repeat-containing domain protein</fullName>
    </recommendedName>
</protein>
<dbReference type="PROSITE" id="PS50297">
    <property type="entry name" value="ANK_REP_REGION"/>
    <property type="match status" value="4"/>
</dbReference>
<evidence type="ECO:0000313" key="6">
    <source>
        <dbReference type="Proteomes" id="UP000325433"/>
    </source>
</evidence>
<accession>A0A5N6WAK5</accession>
<feature type="repeat" description="ANK" evidence="3">
    <location>
        <begin position="1059"/>
        <end position="1091"/>
    </location>
</feature>